<comment type="caution">
    <text evidence="2">The sequence shown here is derived from an EMBL/GenBank/DDBJ whole genome shotgun (WGS) entry which is preliminary data.</text>
</comment>
<evidence type="ECO:0000313" key="3">
    <source>
        <dbReference type="Proteomes" id="UP001500235"/>
    </source>
</evidence>
<dbReference type="Proteomes" id="UP001500235">
    <property type="component" value="Unassembled WGS sequence"/>
</dbReference>
<gene>
    <name evidence="2" type="ORF">GCM10022280_04560</name>
</gene>
<dbReference type="NCBIfam" id="TIGR02117">
    <property type="entry name" value="chp_urease_rgn"/>
    <property type="match status" value="1"/>
</dbReference>
<feature type="signal peptide" evidence="1">
    <location>
        <begin position="1"/>
        <end position="23"/>
    </location>
</feature>
<dbReference type="Pfam" id="PF09601">
    <property type="entry name" value="DUF2459"/>
    <property type="match status" value="1"/>
</dbReference>
<organism evidence="2 3">
    <name type="scientific">Sphingomonas swuensis</name>
    <dbReference type="NCBI Taxonomy" id="977800"/>
    <lineage>
        <taxon>Bacteria</taxon>
        <taxon>Pseudomonadati</taxon>
        <taxon>Pseudomonadota</taxon>
        <taxon>Alphaproteobacteria</taxon>
        <taxon>Sphingomonadales</taxon>
        <taxon>Sphingomonadaceae</taxon>
        <taxon>Sphingomonas</taxon>
    </lineage>
</organism>
<accession>A0ABP7SE82</accession>
<evidence type="ECO:0000313" key="2">
    <source>
        <dbReference type="EMBL" id="GAA4010428.1"/>
    </source>
</evidence>
<evidence type="ECO:0000256" key="1">
    <source>
        <dbReference type="SAM" id="SignalP"/>
    </source>
</evidence>
<dbReference type="EMBL" id="BAABBQ010000001">
    <property type="protein sequence ID" value="GAA4010428.1"/>
    <property type="molecule type" value="Genomic_DNA"/>
</dbReference>
<feature type="chain" id="PRO_5047358050" evidence="1">
    <location>
        <begin position="24"/>
        <end position="209"/>
    </location>
</feature>
<dbReference type="RefSeq" id="WP_344705774.1">
    <property type="nucleotide sequence ID" value="NZ_BAABBQ010000001.1"/>
</dbReference>
<reference evidence="3" key="1">
    <citation type="journal article" date="2019" name="Int. J. Syst. Evol. Microbiol.">
        <title>The Global Catalogue of Microorganisms (GCM) 10K type strain sequencing project: providing services to taxonomists for standard genome sequencing and annotation.</title>
        <authorList>
            <consortium name="The Broad Institute Genomics Platform"/>
            <consortium name="The Broad Institute Genome Sequencing Center for Infectious Disease"/>
            <person name="Wu L."/>
            <person name="Ma J."/>
        </authorList>
    </citation>
    <scope>NUCLEOTIDE SEQUENCE [LARGE SCALE GENOMIC DNA]</scope>
    <source>
        <strain evidence="3">JCM 17563</strain>
    </source>
</reference>
<protein>
    <submittedName>
        <fullName evidence="2">TIGR02117 family protein</fullName>
    </submittedName>
</protein>
<proteinExistence type="predicted"/>
<sequence length="209" mass="23309">MLAAVPLLYLAAALAGSLTPVNAAWKEPDEGTTIYLRSNGVHLDIIMPARAQGLDWRPLIRAGDFADAPDDPRWFGFGAGERQVYLETPTWSEIRPVTIWSALAGGTRVLHVDRTREPGADLYALRLRPAEYRRLWAAVRAEFDGVPRRIEHPGYGPDDAFYHGRGKASAVSTCNNWVADKLRLAGVRTSLWSPFAQGITWRYRPVEAR</sequence>
<dbReference type="InterPro" id="IPR011727">
    <property type="entry name" value="CHP02117"/>
</dbReference>
<name>A0ABP7SE82_9SPHN</name>
<keyword evidence="1" id="KW-0732">Signal</keyword>
<keyword evidence="3" id="KW-1185">Reference proteome</keyword>